<evidence type="ECO:0000259" key="1">
    <source>
        <dbReference type="Pfam" id="PF13649"/>
    </source>
</evidence>
<dbReference type="RefSeq" id="WP_157478913.1">
    <property type="nucleotide sequence ID" value="NZ_CP046566.1"/>
</dbReference>
<keyword evidence="2" id="KW-0808">Transferase</keyword>
<dbReference type="InterPro" id="IPR041698">
    <property type="entry name" value="Methyltransf_25"/>
</dbReference>
<gene>
    <name evidence="2" type="ORF">GLV81_11020</name>
</gene>
<organism evidence="2 3">
    <name type="scientific">Phnomibacter ginsenosidimutans</name>
    <dbReference type="NCBI Taxonomy" id="2676868"/>
    <lineage>
        <taxon>Bacteria</taxon>
        <taxon>Pseudomonadati</taxon>
        <taxon>Bacteroidota</taxon>
        <taxon>Chitinophagia</taxon>
        <taxon>Chitinophagales</taxon>
        <taxon>Chitinophagaceae</taxon>
        <taxon>Phnomibacter</taxon>
    </lineage>
</organism>
<dbReference type="GO" id="GO:0008168">
    <property type="term" value="F:methyltransferase activity"/>
    <property type="evidence" value="ECO:0007669"/>
    <property type="project" value="UniProtKB-KW"/>
</dbReference>
<dbReference type="PANTHER" id="PTHR43464:SF78">
    <property type="entry name" value="SLR1117 PROTEIN"/>
    <property type="match status" value="1"/>
</dbReference>
<dbReference type="KEGG" id="fls:GLV81_11020"/>
<dbReference type="Proteomes" id="UP000426027">
    <property type="component" value="Chromosome"/>
</dbReference>
<sequence>MQQPQGSDTLFAQHWNIYQQIIAHNYMQHQALSALVNPWHSNAFGHTVISLLDIGAGDARIIARQKPRGLLCHYTGIDVSAEAIQLAEKHLQEANIPATLHCQDFMTLLPQLTNTFHVVYASFALHHVSNDDKRKVLQEICRLLQPKGQFVWIDVFAREHQSREHYLEAYQQRMQQWTALDATALQLLTHHVVRFDFPCSINEAMRWSREAGLTCTSAHMADDVHGILVLQKP</sequence>
<dbReference type="SUPFAM" id="SSF53335">
    <property type="entry name" value="S-adenosyl-L-methionine-dependent methyltransferases"/>
    <property type="match status" value="1"/>
</dbReference>
<dbReference type="AlphaFoldDB" id="A0A6I6GDZ2"/>
<proteinExistence type="predicted"/>
<evidence type="ECO:0000313" key="2">
    <source>
        <dbReference type="EMBL" id="QGW28560.1"/>
    </source>
</evidence>
<reference evidence="2 3" key="1">
    <citation type="submission" date="2019-11" db="EMBL/GenBank/DDBJ databases">
        <authorList>
            <person name="Im W.T."/>
        </authorList>
    </citation>
    <scope>NUCLEOTIDE SEQUENCE [LARGE SCALE GENOMIC DNA]</scope>
    <source>
        <strain evidence="2 3">SB-02</strain>
    </source>
</reference>
<protein>
    <submittedName>
        <fullName evidence="2">Methyltransferase domain-containing protein</fullName>
    </submittedName>
</protein>
<dbReference type="EMBL" id="CP046566">
    <property type="protein sequence ID" value="QGW28560.1"/>
    <property type="molecule type" value="Genomic_DNA"/>
</dbReference>
<dbReference type="PANTHER" id="PTHR43464">
    <property type="entry name" value="METHYLTRANSFERASE"/>
    <property type="match status" value="1"/>
</dbReference>
<keyword evidence="2" id="KW-0489">Methyltransferase</keyword>
<dbReference type="Gene3D" id="3.40.50.150">
    <property type="entry name" value="Vaccinia Virus protein VP39"/>
    <property type="match status" value="1"/>
</dbReference>
<dbReference type="GO" id="GO:0032259">
    <property type="term" value="P:methylation"/>
    <property type="evidence" value="ECO:0007669"/>
    <property type="project" value="UniProtKB-KW"/>
</dbReference>
<feature type="domain" description="Methyltransferase" evidence="1">
    <location>
        <begin position="52"/>
        <end position="148"/>
    </location>
</feature>
<evidence type="ECO:0000313" key="3">
    <source>
        <dbReference type="Proteomes" id="UP000426027"/>
    </source>
</evidence>
<accession>A0A6I6GDZ2</accession>
<dbReference type="CDD" id="cd02440">
    <property type="entry name" value="AdoMet_MTases"/>
    <property type="match status" value="1"/>
</dbReference>
<dbReference type="InterPro" id="IPR029063">
    <property type="entry name" value="SAM-dependent_MTases_sf"/>
</dbReference>
<dbReference type="Pfam" id="PF13649">
    <property type="entry name" value="Methyltransf_25"/>
    <property type="match status" value="1"/>
</dbReference>
<name>A0A6I6GDZ2_9BACT</name>
<keyword evidence="3" id="KW-1185">Reference proteome</keyword>